<dbReference type="GO" id="GO:0003677">
    <property type="term" value="F:DNA binding"/>
    <property type="evidence" value="ECO:0007669"/>
    <property type="project" value="InterPro"/>
</dbReference>
<dbReference type="InterPro" id="IPR001387">
    <property type="entry name" value="Cro/C1-type_HTH"/>
</dbReference>
<dbReference type="Gene3D" id="1.25.40.10">
    <property type="entry name" value="Tetratricopeptide repeat domain"/>
    <property type="match status" value="1"/>
</dbReference>
<dbReference type="EMBL" id="FOFV01000016">
    <property type="protein sequence ID" value="SES13372.1"/>
    <property type="molecule type" value="Genomic_DNA"/>
</dbReference>
<dbReference type="InterPro" id="IPR010982">
    <property type="entry name" value="Lambda_DNA-bd_dom_sf"/>
</dbReference>
<proteinExistence type="predicted"/>
<dbReference type="PROSITE" id="PS50943">
    <property type="entry name" value="HTH_CROC1"/>
    <property type="match status" value="1"/>
</dbReference>
<dbReference type="RefSeq" id="WP_089922415.1">
    <property type="nucleotide sequence ID" value="NZ_FOFV01000016.1"/>
</dbReference>
<protein>
    <submittedName>
        <fullName evidence="2">Helix-turn-helix domain-containing protein</fullName>
    </submittedName>
</protein>
<dbReference type="OrthoDB" id="5184419at2"/>
<evidence type="ECO:0000313" key="2">
    <source>
        <dbReference type="EMBL" id="SES13372.1"/>
    </source>
</evidence>
<sequence length="426" mass="45866">MSAFGVELRRLRHERGLSLTDLCQHTHYSKGQLSKVENGKKQPSEYLARMCDSLLEANGALLALVHSALKAPATIDPPEEKDDVWIVGLGPGGGSVFHPMNRRDVLTFSAATIAGMAVGAPTRPAAGVGDSISYFATTFDATRRLGQTSTPAMVLPIVVAHAHGLRGLVPHATKAERTRIAVLTARHAEYAGWMAQEAGDLNAARWWTAKSVAIAAEVGEHDLNAYSLVRQALITMYQGDAASTIELARRAQMMDGTPHRVLGLAAQREAQGHALAADYDSCMRALDRAREHLGKAAERPVDGPVLGTSTIADPVGVVTGWCLYDLGRPGEAADVLDREVALIPSTATRAWARFGTRQALAHAGAGDLERTCDLAARLLEVTPMIASDTIRSELCTLSAVLRRWPDKPEVRELNNAFVQVLRRRDG</sequence>
<feature type="domain" description="HTH cro/C1-type" evidence="1">
    <location>
        <begin position="8"/>
        <end position="62"/>
    </location>
</feature>
<accession>A0A1H9UVC2</accession>
<dbReference type="SUPFAM" id="SSF47413">
    <property type="entry name" value="lambda repressor-like DNA-binding domains"/>
    <property type="match status" value="1"/>
</dbReference>
<dbReference type="Gene3D" id="1.10.260.40">
    <property type="entry name" value="lambda repressor-like DNA-binding domains"/>
    <property type="match status" value="1"/>
</dbReference>
<dbReference type="STRING" id="65499.SAMN04488000_116166"/>
<name>A0A1H9UVC2_9PSEU</name>
<evidence type="ECO:0000259" key="1">
    <source>
        <dbReference type="PROSITE" id="PS50943"/>
    </source>
</evidence>
<gene>
    <name evidence="2" type="ORF">SAMN04488000_116166</name>
</gene>
<dbReference type="CDD" id="cd00093">
    <property type="entry name" value="HTH_XRE"/>
    <property type="match status" value="1"/>
</dbReference>
<dbReference type="InterPro" id="IPR011990">
    <property type="entry name" value="TPR-like_helical_dom_sf"/>
</dbReference>
<reference evidence="3" key="1">
    <citation type="submission" date="2016-10" db="EMBL/GenBank/DDBJ databases">
        <authorList>
            <person name="Varghese N."/>
            <person name="Submissions S."/>
        </authorList>
    </citation>
    <scope>NUCLEOTIDE SEQUENCE [LARGE SCALE GENOMIC DNA]</scope>
    <source>
        <strain evidence="3">DSM 44437</strain>
    </source>
</reference>
<evidence type="ECO:0000313" key="3">
    <source>
        <dbReference type="Proteomes" id="UP000199503"/>
    </source>
</evidence>
<keyword evidence="3" id="KW-1185">Reference proteome</keyword>
<organism evidence="2 3">
    <name type="scientific">Lentzea albida</name>
    <dbReference type="NCBI Taxonomy" id="65499"/>
    <lineage>
        <taxon>Bacteria</taxon>
        <taxon>Bacillati</taxon>
        <taxon>Actinomycetota</taxon>
        <taxon>Actinomycetes</taxon>
        <taxon>Pseudonocardiales</taxon>
        <taxon>Pseudonocardiaceae</taxon>
        <taxon>Lentzea</taxon>
    </lineage>
</organism>
<dbReference type="Proteomes" id="UP000199503">
    <property type="component" value="Unassembled WGS sequence"/>
</dbReference>
<dbReference type="SUPFAM" id="SSF48452">
    <property type="entry name" value="TPR-like"/>
    <property type="match status" value="1"/>
</dbReference>
<dbReference type="SMART" id="SM00530">
    <property type="entry name" value="HTH_XRE"/>
    <property type="match status" value="1"/>
</dbReference>
<dbReference type="Pfam" id="PF13560">
    <property type="entry name" value="HTH_31"/>
    <property type="match status" value="1"/>
</dbReference>
<dbReference type="AlphaFoldDB" id="A0A1H9UVC2"/>